<name>A0A9Q0QUG3_9MAGN</name>
<dbReference type="SUPFAM" id="SSF53756">
    <property type="entry name" value="UDP-Glycosyltransferase/glycogen phosphorylase"/>
    <property type="match status" value="1"/>
</dbReference>
<dbReference type="Proteomes" id="UP001141806">
    <property type="component" value="Unassembled WGS sequence"/>
</dbReference>
<dbReference type="FunFam" id="3.40.50.2000:FF:000095">
    <property type="entry name" value="Glycosyltransferase"/>
    <property type="match status" value="1"/>
</dbReference>
<keyword evidence="1" id="KW-0808">Transferase</keyword>
<accession>A0A9Q0QUG3</accession>
<dbReference type="InterPro" id="IPR002213">
    <property type="entry name" value="UDP_glucos_trans"/>
</dbReference>
<dbReference type="PANTHER" id="PTHR48048">
    <property type="entry name" value="GLYCOSYLTRANSFERASE"/>
    <property type="match status" value="1"/>
</dbReference>
<dbReference type="InterPro" id="IPR050481">
    <property type="entry name" value="UDP-glycosyltransf_plant"/>
</dbReference>
<organism evidence="2 3">
    <name type="scientific">Protea cynaroides</name>
    <dbReference type="NCBI Taxonomy" id="273540"/>
    <lineage>
        <taxon>Eukaryota</taxon>
        <taxon>Viridiplantae</taxon>
        <taxon>Streptophyta</taxon>
        <taxon>Embryophyta</taxon>
        <taxon>Tracheophyta</taxon>
        <taxon>Spermatophyta</taxon>
        <taxon>Magnoliopsida</taxon>
        <taxon>Proteales</taxon>
        <taxon>Proteaceae</taxon>
        <taxon>Protea</taxon>
    </lineage>
</organism>
<evidence type="ECO:0000256" key="1">
    <source>
        <dbReference type="ARBA" id="ARBA00022679"/>
    </source>
</evidence>
<dbReference type="CDD" id="cd03784">
    <property type="entry name" value="GT1_Gtf-like"/>
    <property type="match status" value="1"/>
</dbReference>
<dbReference type="Gene3D" id="3.40.50.2000">
    <property type="entry name" value="Glycogen Phosphorylase B"/>
    <property type="match status" value="3"/>
</dbReference>
<proteinExistence type="predicted"/>
<keyword evidence="3" id="KW-1185">Reference proteome</keyword>
<dbReference type="AlphaFoldDB" id="A0A9Q0QUG3"/>
<reference evidence="2" key="1">
    <citation type="journal article" date="2023" name="Plant J.">
        <title>The genome of the king protea, Protea cynaroides.</title>
        <authorList>
            <person name="Chang J."/>
            <person name="Duong T.A."/>
            <person name="Schoeman C."/>
            <person name="Ma X."/>
            <person name="Roodt D."/>
            <person name="Barker N."/>
            <person name="Li Z."/>
            <person name="Van de Peer Y."/>
            <person name="Mizrachi E."/>
        </authorList>
    </citation>
    <scope>NUCLEOTIDE SEQUENCE</scope>
    <source>
        <tissue evidence="2">Young leaves</tissue>
    </source>
</reference>
<dbReference type="EMBL" id="JAMYWD010000005">
    <property type="protein sequence ID" value="KAJ4972164.1"/>
    <property type="molecule type" value="Genomic_DNA"/>
</dbReference>
<comment type="caution">
    <text evidence="2">The sequence shown here is derived from an EMBL/GenBank/DDBJ whole genome shotgun (WGS) entry which is preliminary data.</text>
</comment>
<dbReference type="OrthoDB" id="5835829at2759"/>
<evidence type="ECO:0000313" key="3">
    <source>
        <dbReference type="Proteomes" id="UP001141806"/>
    </source>
</evidence>
<evidence type="ECO:0000313" key="2">
    <source>
        <dbReference type="EMBL" id="KAJ4972164.1"/>
    </source>
</evidence>
<gene>
    <name evidence="2" type="ORF">NE237_005263</name>
</gene>
<dbReference type="GO" id="GO:0035251">
    <property type="term" value="F:UDP-glucosyltransferase activity"/>
    <property type="evidence" value="ECO:0007669"/>
    <property type="project" value="InterPro"/>
</dbReference>
<dbReference type="PANTHER" id="PTHR48048:SF20">
    <property type="entry name" value="GLYCOSYLTRANSFERASE"/>
    <property type="match status" value="1"/>
</dbReference>
<sequence>MEELRSLEEVQRMMMFMVRFWPYQSIWKETIKELVQKLKCLYTKSKKKMEKNMKDTIVLYPPPFIGHIVSMIEFAKLIVLHHSHRFSIIVILTTGSFESPAVNSYVDHISQTIPSINFHRFPPLSNPLSIQPSPTRHPVAMLFDFIRLNNPNLINTLVSISLNSSIAAIIIDFFCHSAFIVAANLNIPLYYFSPSGASALASLLHIPTLHNQIDKSFKDLGNTLIHIPGLPMVPASQMPMSVRNRNNGAYNDLLEMAIHLPKSRGIITNTFDALEARAIKAIAKGDCTPSVVPPMVFYIGPLIAEPRDRSDGLDCLSWLDGQPSRSVVFLCFGSGGKFSLKQTQEIALGLERSGQRFLWVVKSPPPIDGSLVPWTNSDEFDLEAVMPDGFLDRTRDRGLVVKSWAPQVEVLSKESVEQHLNKVVLVEEMKLATAMEAAEEDGFVGASEVEKRVRALMDLEEGREIRKRCWEMREKALAAWAEGGSSQIALNNLVDSWTT</sequence>
<protein>
    <submittedName>
        <fullName evidence="2">Uncharacterized protein</fullName>
    </submittedName>
</protein>